<reference evidence="2 3" key="1">
    <citation type="submission" date="2016-08" db="EMBL/GenBank/DDBJ databases">
        <title>Complete genome sequence of Streptomyces agglomeratus strain 6-3-2, a novel anti-MRSA actinomycete isolated from Wuli of Tebit, China.</title>
        <authorList>
            <person name="Chen X."/>
        </authorList>
    </citation>
    <scope>NUCLEOTIDE SEQUENCE [LARGE SCALE GENOMIC DNA]</scope>
    <source>
        <strain evidence="2 3">6-3-2</strain>
    </source>
</reference>
<dbReference type="InterPro" id="IPR000182">
    <property type="entry name" value="GNAT_dom"/>
</dbReference>
<dbReference type="Pfam" id="PF00583">
    <property type="entry name" value="Acetyltransf_1"/>
    <property type="match status" value="1"/>
</dbReference>
<keyword evidence="3" id="KW-1185">Reference proteome</keyword>
<evidence type="ECO:0000259" key="1">
    <source>
        <dbReference type="PROSITE" id="PS51186"/>
    </source>
</evidence>
<dbReference type="SUPFAM" id="SSF55729">
    <property type="entry name" value="Acyl-CoA N-acyltransferases (Nat)"/>
    <property type="match status" value="1"/>
</dbReference>
<dbReference type="OrthoDB" id="9787920at2"/>
<comment type="caution">
    <text evidence="2">The sequence shown here is derived from an EMBL/GenBank/DDBJ whole genome shotgun (WGS) entry which is preliminary data.</text>
</comment>
<organism evidence="2 3">
    <name type="scientific">Streptomyces agglomeratus</name>
    <dbReference type="NCBI Taxonomy" id="285458"/>
    <lineage>
        <taxon>Bacteria</taxon>
        <taxon>Bacillati</taxon>
        <taxon>Actinomycetota</taxon>
        <taxon>Actinomycetes</taxon>
        <taxon>Kitasatosporales</taxon>
        <taxon>Streptomycetaceae</taxon>
        <taxon>Streptomyces</taxon>
    </lineage>
</organism>
<dbReference type="Proteomes" id="UP000095759">
    <property type="component" value="Unassembled WGS sequence"/>
</dbReference>
<proteinExistence type="predicted"/>
<keyword evidence="2" id="KW-0808">Transferase</keyword>
<accession>A0A1E5PAA9</accession>
<dbReference type="RefSeq" id="WP_069928403.1">
    <property type="nucleotide sequence ID" value="NZ_MEHI01000001.1"/>
</dbReference>
<dbReference type="InterPro" id="IPR016181">
    <property type="entry name" value="Acyl_CoA_acyltransferase"/>
</dbReference>
<dbReference type="EMBL" id="MEHJ01000001">
    <property type="protein sequence ID" value="OEJ26496.1"/>
    <property type="molecule type" value="Genomic_DNA"/>
</dbReference>
<dbReference type="AlphaFoldDB" id="A0A1E5PAA9"/>
<dbReference type="PROSITE" id="PS51186">
    <property type="entry name" value="GNAT"/>
    <property type="match status" value="1"/>
</dbReference>
<dbReference type="GO" id="GO:0016747">
    <property type="term" value="F:acyltransferase activity, transferring groups other than amino-acyl groups"/>
    <property type="evidence" value="ECO:0007669"/>
    <property type="project" value="InterPro"/>
</dbReference>
<protein>
    <submittedName>
        <fullName evidence="2">Blasticidin-S acetyltransferase</fullName>
    </submittedName>
</protein>
<dbReference type="STRING" id="285458.BGM19_16565"/>
<name>A0A1E5PAA9_9ACTN</name>
<evidence type="ECO:0000313" key="2">
    <source>
        <dbReference type="EMBL" id="OEJ26496.1"/>
    </source>
</evidence>
<dbReference type="CDD" id="cd04301">
    <property type="entry name" value="NAT_SF"/>
    <property type="match status" value="1"/>
</dbReference>
<sequence length="148" mass="16583">MFRIETEVDKERRTVLGERLEAANAGRSPAMAALRGSRADDEIPLQVWALDEQSGELIAGLDGFTWGHWLHVGLLWVADAHRGAGLGSGLLKRAETTAREERGCGDARLETWDFQAPEFYRRLGYEIVGRVDDYPPGVTEFILTKRLE</sequence>
<feature type="domain" description="N-acetyltransferase" evidence="1">
    <location>
        <begin position="1"/>
        <end position="148"/>
    </location>
</feature>
<gene>
    <name evidence="2" type="ORF">AS594_20385</name>
</gene>
<evidence type="ECO:0000313" key="3">
    <source>
        <dbReference type="Proteomes" id="UP000095759"/>
    </source>
</evidence>
<dbReference type="Gene3D" id="3.40.630.30">
    <property type="match status" value="1"/>
</dbReference>